<dbReference type="RefSeq" id="WP_062149623.1">
    <property type="nucleotide sequence ID" value="NZ_CP013002.1"/>
</dbReference>
<dbReference type="GO" id="GO:0005524">
    <property type="term" value="F:ATP binding"/>
    <property type="evidence" value="ECO:0007669"/>
    <property type="project" value="UniProtKB-KW"/>
</dbReference>
<dbReference type="GO" id="GO:0016740">
    <property type="term" value="F:transferase activity"/>
    <property type="evidence" value="ECO:0007669"/>
    <property type="project" value="UniProtKB-KW"/>
</dbReference>
<comment type="similarity">
    <text evidence="1">Belongs to the protein kinase superfamily. ADCK protein kinase family.</text>
</comment>
<dbReference type="OrthoDB" id="9795390at2"/>
<evidence type="ECO:0000256" key="2">
    <source>
        <dbReference type="ARBA" id="ARBA00022679"/>
    </source>
</evidence>
<accession>A0A0P0P239</accession>
<dbReference type="eggNOG" id="COG0661">
    <property type="taxonomic scope" value="Bacteria"/>
</dbReference>
<proteinExistence type="inferred from homology"/>
<evidence type="ECO:0000313" key="7">
    <source>
        <dbReference type="Proteomes" id="UP000056905"/>
    </source>
</evidence>
<sequence>MADDIKDPERDRLSGRLTRFAKVGAGLSGAAVSYGANSLFGGDSADARNAKALKAALGGLKGPLMKAAQMFATVPDLLPPEFAAELAELQTNAPAMGWPFVRRRMAAELGPDWQGKFQSFEHEACAAASLGQVHRAVAPDGRAIAVKLQYPDMQSAVESDLGQLRSLFALFKRLDGSIDPTQMIVEIGDRLREELDYGREARLMALYGGFFAGRADIRVPEPLPSLSTGRLLSMTWMEGQGLLAFKDAPQETRDRIAALLFEAWWSPMTKLGIIHGDPHLGNYTFGGEDAQHLNLLDFGCIRIFPPRFVAGVVRLYRALSNDDRAEQFEAYRSWGFANLNDDLVETLNVWARFIYGPLLDDRVRSVADDVPPGEYGRREAFRVRQALKEKGPITIPREFVFMDRAAIGLGAAFLHLGARHNWKALFEASLEGFSEEGLARRQAAVLAAAGIDQVP</sequence>
<keyword evidence="4 6" id="KW-0067">ATP-binding</keyword>
<dbReference type="GO" id="GO:0006744">
    <property type="term" value="P:ubiquinone biosynthetic process"/>
    <property type="evidence" value="ECO:0007669"/>
    <property type="project" value="TreeGrafter"/>
</dbReference>
<dbReference type="SUPFAM" id="SSF56112">
    <property type="entry name" value="Protein kinase-like (PK-like)"/>
    <property type="match status" value="1"/>
</dbReference>
<name>A0A0P0P239_9CAUL</name>
<evidence type="ECO:0000259" key="5">
    <source>
        <dbReference type="Pfam" id="PF03109"/>
    </source>
</evidence>
<keyword evidence="3" id="KW-0547">Nucleotide-binding</keyword>
<dbReference type="EMBL" id="CP013002">
    <property type="protein sequence ID" value="ALL14632.1"/>
    <property type="molecule type" value="Genomic_DNA"/>
</dbReference>
<protein>
    <submittedName>
        <fullName evidence="6">ABC transporter ATP-binding protein</fullName>
    </submittedName>
</protein>
<dbReference type="InterPro" id="IPR051409">
    <property type="entry name" value="Atypical_kinase_ADCK"/>
</dbReference>
<dbReference type="PANTHER" id="PTHR43851:SF3">
    <property type="entry name" value="COENZYME Q8"/>
    <property type="match status" value="1"/>
</dbReference>
<gene>
    <name evidence="6" type="ORF">AQ619_15440</name>
</gene>
<evidence type="ECO:0000313" key="6">
    <source>
        <dbReference type="EMBL" id="ALL14632.1"/>
    </source>
</evidence>
<dbReference type="InterPro" id="IPR034646">
    <property type="entry name" value="ADCK3_dom"/>
</dbReference>
<dbReference type="CDD" id="cd13970">
    <property type="entry name" value="ABC1_ADCK3"/>
    <property type="match status" value="1"/>
</dbReference>
<organism evidence="6 7">
    <name type="scientific">Caulobacter henricii</name>
    <dbReference type="NCBI Taxonomy" id="69395"/>
    <lineage>
        <taxon>Bacteria</taxon>
        <taxon>Pseudomonadati</taxon>
        <taxon>Pseudomonadota</taxon>
        <taxon>Alphaproteobacteria</taxon>
        <taxon>Caulobacterales</taxon>
        <taxon>Caulobacteraceae</taxon>
        <taxon>Caulobacter</taxon>
    </lineage>
</organism>
<evidence type="ECO:0000256" key="1">
    <source>
        <dbReference type="ARBA" id="ARBA00009670"/>
    </source>
</evidence>
<reference evidence="6 7" key="1">
    <citation type="submission" date="2015-10" db="EMBL/GenBank/DDBJ databases">
        <title>Conservation of the essential genome among Caulobacter and Brevundimonas species.</title>
        <authorList>
            <person name="Scott D."/>
            <person name="Ely B."/>
        </authorList>
    </citation>
    <scope>NUCLEOTIDE SEQUENCE [LARGE SCALE GENOMIC DNA]</scope>
    <source>
        <strain evidence="6 7">CB4</strain>
    </source>
</reference>
<dbReference type="AlphaFoldDB" id="A0A0P0P239"/>
<dbReference type="STRING" id="69395.AQ619_15440"/>
<dbReference type="KEGG" id="chq:AQ619_15440"/>
<evidence type="ECO:0000256" key="4">
    <source>
        <dbReference type="ARBA" id="ARBA00022840"/>
    </source>
</evidence>
<keyword evidence="7" id="KW-1185">Reference proteome</keyword>
<feature type="domain" description="ABC1 atypical kinase-like" evidence="5">
    <location>
        <begin position="89"/>
        <end position="326"/>
    </location>
</feature>
<dbReference type="Proteomes" id="UP000056905">
    <property type="component" value="Chromosome"/>
</dbReference>
<keyword evidence="2" id="KW-0808">Transferase</keyword>
<dbReference type="InterPro" id="IPR004147">
    <property type="entry name" value="ABC1_dom"/>
</dbReference>
<evidence type="ECO:0000256" key="3">
    <source>
        <dbReference type="ARBA" id="ARBA00022741"/>
    </source>
</evidence>
<dbReference type="Pfam" id="PF03109">
    <property type="entry name" value="ABC1"/>
    <property type="match status" value="1"/>
</dbReference>
<dbReference type="InterPro" id="IPR011009">
    <property type="entry name" value="Kinase-like_dom_sf"/>
</dbReference>
<dbReference type="PANTHER" id="PTHR43851">
    <property type="match status" value="1"/>
</dbReference>